<evidence type="ECO:0000313" key="2">
    <source>
        <dbReference type="Proteomes" id="UP001165064"/>
    </source>
</evidence>
<protein>
    <submittedName>
        <fullName evidence="1">Unnamed protein product</fullName>
    </submittedName>
</protein>
<keyword evidence="2" id="KW-1185">Reference proteome</keyword>
<evidence type="ECO:0000313" key="1">
    <source>
        <dbReference type="EMBL" id="GME87528.1"/>
    </source>
</evidence>
<gene>
    <name evidence="1" type="ORF">Amon02_000821100</name>
</gene>
<sequence>MSMLMPLPLGIRTPPSSEIPRSDFFNTSLSGSLSLAGASSIANHALNIHNIGNTSINNGNVNVTGTNNNNNVARPLTYNTGVPGSGVSTPSNYYHPHSASSSVNNSGRKNLLHSLNPNQLNTLSNSSSSSGGSSGNSSACYDKSSELRAASMENNHGSVFSNSSFNDENFLNFRGPDDTPRH</sequence>
<dbReference type="EMBL" id="BSXS01007139">
    <property type="protein sequence ID" value="GME87528.1"/>
    <property type="molecule type" value="Genomic_DNA"/>
</dbReference>
<organism evidence="1 2">
    <name type="scientific">Ambrosiozyma monospora</name>
    <name type="common">Yeast</name>
    <name type="synonym">Endomycopsis monosporus</name>
    <dbReference type="NCBI Taxonomy" id="43982"/>
    <lineage>
        <taxon>Eukaryota</taxon>
        <taxon>Fungi</taxon>
        <taxon>Dikarya</taxon>
        <taxon>Ascomycota</taxon>
        <taxon>Saccharomycotina</taxon>
        <taxon>Pichiomycetes</taxon>
        <taxon>Pichiales</taxon>
        <taxon>Pichiaceae</taxon>
        <taxon>Ambrosiozyma</taxon>
    </lineage>
</organism>
<name>A0ACB5TF89_AMBMO</name>
<accession>A0ACB5TF89</accession>
<reference evidence="1" key="1">
    <citation type="submission" date="2023-04" db="EMBL/GenBank/DDBJ databases">
        <title>Ambrosiozyma monospora NBRC 10751.</title>
        <authorList>
            <person name="Ichikawa N."/>
            <person name="Sato H."/>
            <person name="Tonouchi N."/>
        </authorList>
    </citation>
    <scope>NUCLEOTIDE SEQUENCE</scope>
    <source>
        <strain evidence="1">NBRC 10751</strain>
    </source>
</reference>
<comment type="caution">
    <text evidence="1">The sequence shown here is derived from an EMBL/GenBank/DDBJ whole genome shotgun (WGS) entry which is preliminary data.</text>
</comment>
<proteinExistence type="predicted"/>
<dbReference type="Proteomes" id="UP001165064">
    <property type="component" value="Unassembled WGS sequence"/>
</dbReference>